<organism evidence="2 3">
    <name type="scientific">Herbidospora solisilvae</name>
    <dbReference type="NCBI Taxonomy" id="2696284"/>
    <lineage>
        <taxon>Bacteria</taxon>
        <taxon>Bacillati</taxon>
        <taxon>Actinomycetota</taxon>
        <taxon>Actinomycetes</taxon>
        <taxon>Streptosporangiales</taxon>
        <taxon>Streptosporangiaceae</taxon>
        <taxon>Herbidospora</taxon>
    </lineage>
</organism>
<reference evidence="2 3" key="1">
    <citation type="submission" date="2020-01" db="EMBL/GenBank/DDBJ databases">
        <title>Herbidospora sp. NEAU-GS84 nov., a novel actinomycete isolated from soil.</title>
        <authorList>
            <person name="Han L."/>
        </authorList>
    </citation>
    <scope>NUCLEOTIDE SEQUENCE [LARGE SCALE GENOMIC DNA]</scope>
    <source>
        <strain evidence="2 3">NEAU-GS84</strain>
    </source>
</reference>
<dbReference type="Proteomes" id="UP000479526">
    <property type="component" value="Unassembled WGS sequence"/>
</dbReference>
<comment type="caution">
    <text evidence="2">The sequence shown here is derived from an EMBL/GenBank/DDBJ whole genome shotgun (WGS) entry which is preliminary data.</text>
</comment>
<feature type="domain" description="DUF58" evidence="1">
    <location>
        <begin position="180"/>
        <end position="255"/>
    </location>
</feature>
<dbReference type="PANTHER" id="PTHR34351:SF1">
    <property type="entry name" value="SLR1927 PROTEIN"/>
    <property type="match status" value="1"/>
</dbReference>
<dbReference type="RefSeq" id="WP_161483112.1">
    <property type="nucleotide sequence ID" value="NZ_WXEW01000010.1"/>
</dbReference>
<accession>A0A7C9N6A9</accession>
<keyword evidence="3" id="KW-1185">Reference proteome</keyword>
<protein>
    <submittedName>
        <fullName evidence="2">DUF58 domain-containing protein</fullName>
    </submittedName>
</protein>
<proteinExistence type="predicted"/>
<evidence type="ECO:0000313" key="2">
    <source>
        <dbReference type="EMBL" id="NAS26074.1"/>
    </source>
</evidence>
<dbReference type="PANTHER" id="PTHR34351">
    <property type="entry name" value="SLR1927 PROTEIN-RELATED"/>
    <property type="match status" value="1"/>
</dbReference>
<dbReference type="EMBL" id="WXEW01000010">
    <property type="protein sequence ID" value="NAS26074.1"/>
    <property type="molecule type" value="Genomic_DNA"/>
</dbReference>
<dbReference type="AlphaFoldDB" id="A0A7C9N6A9"/>
<dbReference type="InterPro" id="IPR002881">
    <property type="entry name" value="DUF58"/>
</dbReference>
<evidence type="ECO:0000313" key="3">
    <source>
        <dbReference type="Proteomes" id="UP000479526"/>
    </source>
</evidence>
<gene>
    <name evidence="2" type="ORF">GT755_30935</name>
</gene>
<sequence>MTRTGKAVLLLAVICLAAGLLADYPEMVATGTTLALLVAAALPWAAAPPHLSAEIRLSPSITSAGGTAEVTLVLRGAVRVRELGLNDLALAVPKSRPGETVEISVVLNDLPRGRHLIGPVRVAGADPLRLVERSAVYGTAQILHVHPYIWPVPPLRVPFSPDDDGEASPYALRGGVIFKELRPYVAGDDRRLIHWKSSARHRELMVRESVIFDRADHVVVLDTGADYYRAQEFEEALSIVASVSVAAARHAHPVRVVTTCGAEAASIRGRDGTVDPGPVLRLLSGLSLGPAPSPSPPLVPPGAAGYVTGRLPASDLVSEVTVIVVDPGRAAPASDWTGQLVVRSAGDFAARWTAMAGG</sequence>
<dbReference type="Pfam" id="PF01882">
    <property type="entry name" value="DUF58"/>
    <property type="match status" value="1"/>
</dbReference>
<evidence type="ECO:0000259" key="1">
    <source>
        <dbReference type="Pfam" id="PF01882"/>
    </source>
</evidence>
<name>A0A7C9N6A9_9ACTN</name>